<feature type="region of interest" description="Disordered" evidence="10">
    <location>
        <begin position="422"/>
        <end position="541"/>
    </location>
</feature>
<evidence type="ECO:0000256" key="3">
    <source>
        <dbReference type="ARBA" id="ARBA00022527"/>
    </source>
</evidence>
<dbReference type="InterPro" id="IPR007110">
    <property type="entry name" value="Ig-like_dom"/>
</dbReference>
<dbReference type="OrthoDB" id="301415at2759"/>
<dbReference type="Gene3D" id="2.60.40.10">
    <property type="entry name" value="Immunoglobulins"/>
    <property type="match status" value="1"/>
</dbReference>
<keyword evidence="5" id="KW-0418">Kinase</keyword>
<reference evidence="13" key="1">
    <citation type="journal article" date="2023" name="Science">
        <title>Genome structures resolve the early diversification of teleost fishes.</title>
        <authorList>
            <person name="Parey E."/>
            <person name="Louis A."/>
            <person name="Montfort J."/>
            <person name="Bouchez O."/>
            <person name="Roques C."/>
            <person name="Iampietro C."/>
            <person name="Lluch J."/>
            <person name="Castinel A."/>
            <person name="Donnadieu C."/>
            <person name="Desvignes T."/>
            <person name="Floi Bucao C."/>
            <person name="Jouanno E."/>
            <person name="Wen M."/>
            <person name="Mejri S."/>
            <person name="Dirks R."/>
            <person name="Jansen H."/>
            <person name="Henkel C."/>
            <person name="Chen W.J."/>
            <person name="Zahm M."/>
            <person name="Cabau C."/>
            <person name="Klopp C."/>
            <person name="Thompson A.W."/>
            <person name="Robinson-Rechavi M."/>
            <person name="Braasch I."/>
            <person name="Lecointre G."/>
            <person name="Bobe J."/>
            <person name="Postlethwait J.H."/>
            <person name="Berthelot C."/>
            <person name="Roest Crollius H."/>
            <person name="Guiguen Y."/>
        </authorList>
    </citation>
    <scope>NUCLEOTIDE SEQUENCE</scope>
    <source>
        <strain evidence="13">Concon-B</strain>
    </source>
</reference>
<feature type="region of interest" description="Disordered" evidence="10">
    <location>
        <begin position="378"/>
        <end position="408"/>
    </location>
</feature>
<evidence type="ECO:0000313" key="13">
    <source>
        <dbReference type="EMBL" id="KAJ8261411.1"/>
    </source>
</evidence>
<dbReference type="InterPro" id="IPR004166">
    <property type="entry name" value="a-kinase_dom"/>
</dbReference>
<keyword evidence="7" id="KW-0393">Immunoglobulin domain</keyword>
<feature type="compositionally biased region" description="Pro residues" evidence="10">
    <location>
        <begin position="1225"/>
        <end position="1234"/>
    </location>
</feature>
<gene>
    <name evidence="13" type="ORF">COCON_G00171340</name>
</gene>
<feature type="region of interest" description="Disordered" evidence="10">
    <location>
        <begin position="1217"/>
        <end position="1248"/>
    </location>
</feature>
<dbReference type="Pfam" id="PF02816">
    <property type="entry name" value="Alpha_kinase"/>
    <property type="match status" value="1"/>
</dbReference>
<evidence type="ECO:0000256" key="7">
    <source>
        <dbReference type="ARBA" id="ARBA00023319"/>
    </source>
</evidence>
<dbReference type="SMART" id="SM00811">
    <property type="entry name" value="Alpha_kinase"/>
    <property type="match status" value="1"/>
</dbReference>
<dbReference type="PANTHER" id="PTHR47091">
    <property type="entry name" value="ALPHA-PROTEIN KINASE 2-RELATED"/>
    <property type="match status" value="1"/>
</dbReference>
<dbReference type="AlphaFoldDB" id="A0A9Q1HUC2"/>
<evidence type="ECO:0000256" key="2">
    <source>
        <dbReference type="ARBA" id="ARBA00012513"/>
    </source>
</evidence>
<dbReference type="GO" id="GO:0004674">
    <property type="term" value="F:protein serine/threonine kinase activity"/>
    <property type="evidence" value="ECO:0007669"/>
    <property type="project" value="UniProtKB-KW"/>
</dbReference>
<feature type="compositionally biased region" description="Basic and acidic residues" evidence="10">
    <location>
        <begin position="505"/>
        <end position="515"/>
    </location>
</feature>
<feature type="compositionally biased region" description="Basic and acidic residues" evidence="10">
    <location>
        <begin position="688"/>
        <end position="698"/>
    </location>
</feature>
<feature type="region of interest" description="Disordered" evidence="10">
    <location>
        <begin position="810"/>
        <end position="854"/>
    </location>
</feature>
<feature type="compositionally biased region" description="Polar residues" evidence="10">
    <location>
        <begin position="739"/>
        <end position="760"/>
    </location>
</feature>
<dbReference type="GO" id="GO:0005524">
    <property type="term" value="F:ATP binding"/>
    <property type="evidence" value="ECO:0007669"/>
    <property type="project" value="InterPro"/>
</dbReference>
<feature type="compositionally biased region" description="Basic and acidic residues" evidence="10">
    <location>
        <begin position="482"/>
        <end position="498"/>
    </location>
</feature>
<evidence type="ECO:0000259" key="11">
    <source>
        <dbReference type="PROSITE" id="PS50835"/>
    </source>
</evidence>
<dbReference type="SUPFAM" id="SSF56112">
    <property type="entry name" value="Protein kinase-like (PK-like)"/>
    <property type="match status" value="1"/>
</dbReference>
<dbReference type="PROSITE" id="PS51158">
    <property type="entry name" value="ALPHA_KINASE"/>
    <property type="match status" value="1"/>
</dbReference>
<comment type="catalytic activity">
    <reaction evidence="9">
        <text>L-seryl-[protein] + ATP = O-phospho-L-seryl-[protein] + ADP + H(+)</text>
        <dbReference type="Rhea" id="RHEA:17989"/>
        <dbReference type="Rhea" id="RHEA-COMP:9863"/>
        <dbReference type="Rhea" id="RHEA-COMP:11604"/>
        <dbReference type="ChEBI" id="CHEBI:15378"/>
        <dbReference type="ChEBI" id="CHEBI:29999"/>
        <dbReference type="ChEBI" id="CHEBI:30616"/>
        <dbReference type="ChEBI" id="CHEBI:83421"/>
        <dbReference type="ChEBI" id="CHEBI:456216"/>
        <dbReference type="EC" id="2.7.11.1"/>
    </reaction>
</comment>
<protein>
    <recommendedName>
        <fullName evidence="2">non-specific serine/threonine protein kinase</fullName>
        <ecNumber evidence="2">2.7.11.1</ecNumber>
    </recommendedName>
</protein>
<evidence type="ECO:0000256" key="1">
    <source>
        <dbReference type="ARBA" id="ARBA00008651"/>
    </source>
</evidence>
<accession>A0A9Q1HUC2</accession>
<keyword evidence="6" id="KW-1015">Disulfide bond</keyword>
<comment type="similarity">
    <text evidence="1">Belongs to the protein kinase superfamily. Alpha-type protein kinase family. ALPK subfamily.</text>
</comment>
<comment type="catalytic activity">
    <reaction evidence="8">
        <text>L-threonyl-[protein] + ATP = O-phospho-L-threonyl-[protein] + ADP + H(+)</text>
        <dbReference type="Rhea" id="RHEA:46608"/>
        <dbReference type="Rhea" id="RHEA-COMP:11060"/>
        <dbReference type="Rhea" id="RHEA-COMP:11605"/>
        <dbReference type="ChEBI" id="CHEBI:15378"/>
        <dbReference type="ChEBI" id="CHEBI:30013"/>
        <dbReference type="ChEBI" id="CHEBI:30616"/>
        <dbReference type="ChEBI" id="CHEBI:61977"/>
        <dbReference type="ChEBI" id="CHEBI:456216"/>
        <dbReference type="EC" id="2.7.11.1"/>
    </reaction>
</comment>
<keyword evidence="14" id="KW-1185">Reference proteome</keyword>
<feature type="domain" description="Ig-like" evidence="11">
    <location>
        <begin position="861"/>
        <end position="949"/>
    </location>
</feature>
<keyword evidence="3" id="KW-0723">Serine/threonine-protein kinase</keyword>
<dbReference type="InterPro" id="IPR013783">
    <property type="entry name" value="Ig-like_fold"/>
</dbReference>
<dbReference type="PANTHER" id="PTHR47091:SF2">
    <property type="entry name" value="ALPHA-PROTEIN KINASE 2"/>
    <property type="match status" value="1"/>
</dbReference>
<feature type="region of interest" description="Disordered" evidence="10">
    <location>
        <begin position="68"/>
        <end position="87"/>
    </location>
</feature>
<dbReference type="InterPro" id="IPR011009">
    <property type="entry name" value="Kinase-like_dom_sf"/>
</dbReference>
<proteinExistence type="inferred from homology"/>
<evidence type="ECO:0000256" key="10">
    <source>
        <dbReference type="SAM" id="MobiDB-lite"/>
    </source>
</evidence>
<feature type="region of interest" description="Disordered" evidence="10">
    <location>
        <begin position="1"/>
        <end position="32"/>
    </location>
</feature>
<dbReference type="Proteomes" id="UP001152803">
    <property type="component" value="Unassembled WGS sequence"/>
</dbReference>
<evidence type="ECO:0000256" key="6">
    <source>
        <dbReference type="ARBA" id="ARBA00023157"/>
    </source>
</evidence>
<dbReference type="EC" id="2.7.11.1" evidence="2"/>
<feature type="compositionally biased region" description="Basic and acidic residues" evidence="10">
    <location>
        <begin position="378"/>
        <end position="390"/>
    </location>
</feature>
<feature type="compositionally biased region" description="Basic and acidic residues" evidence="10">
    <location>
        <begin position="423"/>
        <end position="436"/>
    </location>
</feature>
<evidence type="ECO:0000256" key="8">
    <source>
        <dbReference type="ARBA" id="ARBA00047899"/>
    </source>
</evidence>
<sequence length="1248" mass="135662">MTANREDPGVANKLLTADPTADPPWPEPPSDEQIAAWQEDDYGLGDDSTDDIFYDAVESLSPFADGLTGDGLNDSDSHARQINGKGGVPLLPPGLCAPVVPEDSDSSGAGSRAVHLAQPEADSGRYASDELWLNANQVLAGEEEHAILGQQNKCSDDTVFAGSHNEGSLVSSYPLAMIAVIGSPVDDSWFRMPPVITWPTVDSWSDSHSGIAHIVLSGPEEPPAIVIQTLEVMAIKDKEGGPRYAQEDTETAEQMCLVTAGQDNSELTAARGLEKDQTLLKIQGGDPGKHYCGDKADSETALSEEHSSQVTSGEARCSNLHFTEASQNLCELEMTDILTSTEYTATTVISDSAEDITPMWEGMSIGEEDMEICFEKRIPSQGSGEEKVSKSECQNSSEEPQTPELETDALWKVTGDALFPPRVDAEEGVRSGRSDECLTVSGFSGEPSAAKPSPRRSAGAQSADAVLQGAAGRAPAQTHCYPRPEETGSAARREDKPLRLNLQRRRNDSADEDLFKPSSPGERQQPLSLDKRSHETTGTVSSLTKDFSKLLILTGNTFVVCEEVKTAYITLDLNDPVGRVTWPGLEDGNRIDYTSALEHMKTNKTRCVGEINQKEGPKMPQKTSRTSSGSKISTGNKSREKPASHQEKSKHAATQASKKQETPIPESPVTCESPIATAGSKAASGTEAETKEMTEKCTKSRGKKKKKQPQHSSGKVEAEALKEATWGAQPQTAGLAEQAGSTDKLSVVAPQTNRLPTQNRSEVKDVTAKVKRKGTGTDKWASATDTDERQQTGLAKLQGEHVLKRRHLFEAKAGQQPSESKPQKASLPVKEEEQAAAPEAGHRRAYSEVVKQTPQAHKEVPKVLQDITAEKLSDELGGISLQCQFSAVSMESSVLWTREGAVLEQAERSAGDERLLSFTISKPSSKDLGRYQCCLSCPLGTLTSEFYLTSDVLSELLPSQDHHAAEVVEGVEEDVKCTPLLFKEDFLSEQYFGENQPTSILTEQAHFGEGMYRRAFRTKLLGGMLPVFSPGHPCVLKVHNAISQGTRNSDELIRKNYSLAVEECCVQNTAREYIKAYTTVARSAEDFGEVPEIIPILLVHRPSSDIPYATLEEELMGDFVKYSVKDGKEINLTRRDSEPGQKCCAFQHWVYDKTEGNLLVTDMQGVGMKLTDVGIATPKIGYKGFRGNCATSFIDQFKALHQCNKFCQLLGLKSLQPSQAKPRRTPPGPKPQPQPKKKPFAVNLKSKS</sequence>
<dbReference type="EMBL" id="JAFJMO010000012">
    <property type="protein sequence ID" value="KAJ8261411.1"/>
    <property type="molecule type" value="Genomic_DNA"/>
</dbReference>
<dbReference type="InterPro" id="IPR036179">
    <property type="entry name" value="Ig-like_dom_sf"/>
</dbReference>
<feature type="compositionally biased region" description="Basic residues" evidence="10">
    <location>
        <begin position="699"/>
        <end position="709"/>
    </location>
</feature>
<feature type="compositionally biased region" description="Polar residues" evidence="10">
    <location>
        <begin position="391"/>
        <end position="400"/>
    </location>
</feature>
<dbReference type="PROSITE" id="PS50835">
    <property type="entry name" value="IG_LIKE"/>
    <property type="match status" value="1"/>
</dbReference>
<organism evidence="13 14">
    <name type="scientific">Conger conger</name>
    <name type="common">Conger eel</name>
    <name type="synonym">Muraena conger</name>
    <dbReference type="NCBI Taxonomy" id="82655"/>
    <lineage>
        <taxon>Eukaryota</taxon>
        <taxon>Metazoa</taxon>
        <taxon>Chordata</taxon>
        <taxon>Craniata</taxon>
        <taxon>Vertebrata</taxon>
        <taxon>Euteleostomi</taxon>
        <taxon>Actinopterygii</taxon>
        <taxon>Neopterygii</taxon>
        <taxon>Teleostei</taxon>
        <taxon>Anguilliformes</taxon>
        <taxon>Congridae</taxon>
        <taxon>Conger</taxon>
    </lineage>
</organism>
<dbReference type="SUPFAM" id="SSF48726">
    <property type="entry name" value="Immunoglobulin"/>
    <property type="match status" value="1"/>
</dbReference>
<name>A0A9Q1HUC2_CONCO</name>
<feature type="compositionally biased region" description="Polar residues" evidence="10">
    <location>
        <begin position="621"/>
        <end position="636"/>
    </location>
</feature>
<evidence type="ECO:0000313" key="14">
    <source>
        <dbReference type="Proteomes" id="UP001152803"/>
    </source>
</evidence>
<keyword evidence="4" id="KW-0808">Transferase</keyword>
<comment type="caution">
    <text evidence="13">The sequence shown here is derived from an EMBL/GenBank/DDBJ whole genome shotgun (WGS) entry which is preliminary data.</text>
</comment>
<feature type="region of interest" description="Disordered" evidence="10">
    <location>
        <begin position="731"/>
        <end position="790"/>
    </location>
</feature>
<dbReference type="Gene3D" id="3.20.200.10">
    <property type="entry name" value="MHCK/EF2 kinase"/>
    <property type="match status" value="1"/>
</dbReference>
<evidence type="ECO:0000256" key="9">
    <source>
        <dbReference type="ARBA" id="ARBA00048679"/>
    </source>
</evidence>
<feature type="compositionally biased region" description="Basic and acidic residues" evidence="10">
    <location>
        <begin position="637"/>
        <end position="650"/>
    </location>
</feature>
<feature type="domain" description="Alpha-type protein kinase" evidence="12">
    <location>
        <begin position="983"/>
        <end position="1215"/>
    </location>
</feature>
<evidence type="ECO:0000256" key="5">
    <source>
        <dbReference type="ARBA" id="ARBA00022777"/>
    </source>
</evidence>
<evidence type="ECO:0000256" key="4">
    <source>
        <dbReference type="ARBA" id="ARBA00022679"/>
    </source>
</evidence>
<evidence type="ECO:0000259" key="12">
    <source>
        <dbReference type="PROSITE" id="PS51158"/>
    </source>
</evidence>
<feature type="region of interest" description="Disordered" evidence="10">
    <location>
        <begin position="605"/>
        <end position="719"/>
    </location>
</feature>